<dbReference type="Gene3D" id="3.40.50.720">
    <property type="entry name" value="NAD(P)-binding Rossmann-like Domain"/>
    <property type="match status" value="1"/>
</dbReference>
<evidence type="ECO:0000313" key="4">
    <source>
        <dbReference type="Proteomes" id="UP000650524"/>
    </source>
</evidence>
<accession>A0A8J6N104</accession>
<dbReference type="InterPro" id="IPR036291">
    <property type="entry name" value="NAD(P)-bd_dom_sf"/>
</dbReference>
<reference evidence="3 4" key="1">
    <citation type="submission" date="2020-08" db="EMBL/GenBank/DDBJ databases">
        <title>Bridging the membrane lipid divide: bacteria of the FCB group superphylum have the potential to synthesize archaeal ether lipids.</title>
        <authorList>
            <person name="Villanueva L."/>
            <person name="Von Meijenfeldt F.A.B."/>
            <person name="Westbye A.B."/>
            <person name="Yadav S."/>
            <person name="Hopmans E.C."/>
            <person name="Dutilh B.E."/>
            <person name="Sinninghe Damste J.S."/>
        </authorList>
    </citation>
    <scope>NUCLEOTIDE SEQUENCE [LARGE SCALE GENOMIC DNA]</scope>
    <source>
        <strain evidence="3">NIOZ-UU27</strain>
    </source>
</reference>
<dbReference type="PRINTS" id="PR00080">
    <property type="entry name" value="SDRFAMILY"/>
</dbReference>
<evidence type="ECO:0000256" key="2">
    <source>
        <dbReference type="RuleBase" id="RU000363"/>
    </source>
</evidence>
<dbReference type="Proteomes" id="UP000650524">
    <property type="component" value="Unassembled WGS sequence"/>
</dbReference>
<dbReference type="EMBL" id="JACNJD010000267">
    <property type="protein sequence ID" value="MBC8178241.1"/>
    <property type="molecule type" value="Genomic_DNA"/>
</dbReference>
<dbReference type="InterPro" id="IPR050259">
    <property type="entry name" value="SDR"/>
</dbReference>
<name>A0A8J6N104_9DELT</name>
<dbReference type="CDD" id="cd05233">
    <property type="entry name" value="SDR_c"/>
    <property type="match status" value="1"/>
</dbReference>
<organism evidence="3 4">
    <name type="scientific">Candidatus Desulfacyla euxinica</name>
    <dbReference type="NCBI Taxonomy" id="2841693"/>
    <lineage>
        <taxon>Bacteria</taxon>
        <taxon>Deltaproteobacteria</taxon>
        <taxon>Candidatus Desulfacyla</taxon>
    </lineage>
</organism>
<dbReference type="PANTHER" id="PTHR42879">
    <property type="entry name" value="3-OXOACYL-(ACYL-CARRIER-PROTEIN) REDUCTASE"/>
    <property type="match status" value="1"/>
</dbReference>
<dbReference type="InterPro" id="IPR002347">
    <property type="entry name" value="SDR_fam"/>
</dbReference>
<comment type="similarity">
    <text evidence="1 2">Belongs to the short-chain dehydrogenases/reductases (SDR) family.</text>
</comment>
<protein>
    <submittedName>
        <fullName evidence="3">SDR family oxidoreductase</fullName>
    </submittedName>
</protein>
<evidence type="ECO:0000256" key="1">
    <source>
        <dbReference type="ARBA" id="ARBA00006484"/>
    </source>
</evidence>
<dbReference type="Pfam" id="PF00106">
    <property type="entry name" value="adh_short"/>
    <property type="match status" value="1"/>
</dbReference>
<evidence type="ECO:0000313" key="3">
    <source>
        <dbReference type="EMBL" id="MBC8178241.1"/>
    </source>
</evidence>
<dbReference type="PRINTS" id="PR00081">
    <property type="entry name" value="GDHRDH"/>
</dbReference>
<gene>
    <name evidence="3" type="ORF">H8E19_12625</name>
</gene>
<dbReference type="AlphaFoldDB" id="A0A8J6N104"/>
<proteinExistence type="inferred from homology"/>
<dbReference type="PANTHER" id="PTHR42879:SF2">
    <property type="entry name" value="3-OXOACYL-[ACYL-CARRIER-PROTEIN] REDUCTASE FABG"/>
    <property type="match status" value="1"/>
</dbReference>
<sequence length="290" mass="31590">MKQLEGRNIIITGASRGLGVHIARAMWDNRANLLLVARSVGSLNKLKKDLEIASAPGQRIYTVIADLGLTEATEVIIKEAQKVWDRLDGLVNNAGILGPVGPLWKNPWKAWEETIRVNLLAPVALSRACIDWMKKGGQGKIINLSGGGATGSRPNFSAYAVAKTGIVRFTEILAEEVRDLNIQVNSIAPGALNTDMLEIVLKEDPENVGAREYDIALRQKKSGGAPPQRAAQLCVFLASSASDGITGKLISAIWDPWEELPMHIQDLTEGDIYTLRRIIPKERGKEWGDG</sequence>
<dbReference type="SUPFAM" id="SSF51735">
    <property type="entry name" value="NAD(P)-binding Rossmann-fold domains"/>
    <property type="match status" value="1"/>
</dbReference>
<comment type="caution">
    <text evidence="3">The sequence shown here is derived from an EMBL/GenBank/DDBJ whole genome shotgun (WGS) entry which is preliminary data.</text>
</comment>